<comment type="subunit">
    <text evidence="10">Heterotrimer of RecB, RecC and RecD. All subunits contribute to DNA-binding.</text>
</comment>
<evidence type="ECO:0000256" key="7">
    <source>
        <dbReference type="ARBA" id="ARBA00022840"/>
    </source>
</evidence>
<evidence type="ECO:0000259" key="11">
    <source>
        <dbReference type="Pfam" id="PF17946"/>
    </source>
</evidence>
<evidence type="ECO:0000256" key="5">
    <source>
        <dbReference type="ARBA" id="ARBA00022806"/>
    </source>
</evidence>
<evidence type="ECO:0000256" key="1">
    <source>
        <dbReference type="ARBA" id="ARBA00022722"/>
    </source>
</evidence>
<evidence type="ECO:0000256" key="4">
    <source>
        <dbReference type="ARBA" id="ARBA00022801"/>
    </source>
</evidence>
<accession>A0ABU9CM46</accession>
<protein>
    <recommendedName>
        <fullName evidence="10">RecBCD enzyme subunit RecC</fullName>
    </recommendedName>
    <alternativeName>
        <fullName evidence="10">Exonuclease V subunit RecC</fullName>
        <shortName evidence="10">ExoV subunit RecC</shortName>
    </alternativeName>
    <alternativeName>
        <fullName evidence="10">Helicase/nuclease RecBCD subunit RecC</fullName>
    </alternativeName>
</protein>
<dbReference type="Gene3D" id="3.40.50.10930">
    <property type="match status" value="1"/>
</dbReference>
<dbReference type="PANTHER" id="PTHR30591:SF1">
    <property type="entry name" value="RECBCD ENZYME SUBUNIT RECC"/>
    <property type="match status" value="1"/>
</dbReference>
<dbReference type="InterPro" id="IPR011335">
    <property type="entry name" value="Restrct_endonuc-II-like"/>
</dbReference>
<dbReference type="Pfam" id="PF17946">
    <property type="entry name" value="RecC_C"/>
    <property type="match status" value="1"/>
</dbReference>
<evidence type="ECO:0000256" key="6">
    <source>
        <dbReference type="ARBA" id="ARBA00022839"/>
    </source>
</evidence>
<evidence type="ECO:0000313" key="12">
    <source>
        <dbReference type="EMBL" id="MEK8051976.1"/>
    </source>
</evidence>
<dbReference type="PANTHER" id="PTHR30591">
    <property type="entry name" value="RECBCD ENZYME SUBUNIT RECC"/>
    <property type="match status" value="1"/>
</dbReference>
<evidence type="ECO:0000256" key="8">
    <source>
        <dbReference type="ARBA" id="ARBA00023125"/>
    </source>
</evidence>
<evidence type="ECO:0000256" key="2">
    <source>
        <dbReference type="ARBA" id="ARBA00022741"/>
    </source>
</evidence>
<gene>
    <name evidence="10 12" type="primary">recC</name>
    <name evidence="12" type="ORF">AACH10_17120</name>
</gene>
<name>A0ABU9CM46_9BURK</name>
<keyword evidence="7 10" id="KW-0067">ATP-binding</keyword>
<sequence>MTDTLQPGFLVVHGNHPEALRALMLQWLAAHPLPPLAQETVLVQSNGVAQWLKLAMAQPRRADGTGGLGIAAAVKMLLPSRFQWDVYRAVLGEAAVPPVSPFDKPLLLWRLMRLLPALLVEDVFAPLQRFLADDADLRKRHQLAERLADLLDQYQVYRADWLADWAAGEDRIATSRHGLQPVPDDLRWQPRLWRALLADVAATDPTGEAAAATSRAAVHQQFLQRMAEWNGPRPAGLPQRLVVFGISSLPQQALQVLAALARFTQVLMCVHNPCEHDWSHIVADKDLLRAERHRQRRRPGSEGAIADEALHLHAQPLLAAWGKQGRDFIRLLDEFDEGSAADGDHAQRLQALGQRIDLFDATPGHTLLAQLQDDIRDLRPLAETRARWPAVDAKVDRSIAFHLTHGPQREVEVLHDQLLAAFAADPTLQPRDVIVMVPDIAAYAPHVQAVFGLLRADDKRHIPFSLADQGQRGHDPLLGALEKLLHLPQSRIAVSDVLDLLEVPALRRRFAIADEQLPLLRRWLHGAHIRWGLHAAQRAALGLPPDQPHNSWDSGLQRMLLGYASGAAEAWQGIEPLDEIGGLDAALLGPLVSLLAALERHWQALAEPAPPSAWGARLSTLLADCFDTEAGAADGATRQTDGLTLLRLQTTLQDWLAACASAGLVEPLPLAVVREHWLAALDAGGLSQPFFAGSVTFATLMPMRAIPFRIVALLGMNDGDYPRSRVPMDFDLMNQTGTGGDWRPGDRSRREDDRYLFLEALLSARERLHISWVGRSIHDQSERAPSVLVAQLRDHLAAGWRLADAPDDEDAGQALLDALTVEHRLQPFDPAYFTRGGDARLFSHAHEWRDGLRGVMQPALPQSDDTKSAALEPWPFDGPLTLRLLADLLANPARAFLRQRLGVFFEADDPVGADQEPFAVDALENWQLQDELIQAQKAALDAGESREEAMRAQLARMARRGALPAGHFAELVQQQLAAPMADLFARYTEQLALWPHALPDALLDHLPPGQPEPLRLVDWLDRLRANDDGLRVRLLLDSGSLIANKRYRRDRLVAPWVAHLAAHLAGEPITTVVVSKAGTATLRPLNDADAQAAWAALLAAWQQGLQAPLPLAVRSGFEWLDKGGAEEGPDSEAAWEAARACFDDGDTGSGRPGEREGNAYLARAFANFHALWAEGAFAQWAQALLAPLDAALQRADDKPGKGQRATTGAAA</sequence>
<dbReference type="Gene3D" id="1.10.10.990">
    <property type="match status" value="1"/>
</dbReference>
<dbReference type="RefSeq" id="WP_341411668.1">
    <property type="nucleotide sequence ID" value="NZ_JBBUTH010000008.1"/>
</dbReference>
<comment type="miscellaneous">
    <text evidence="10">In the RecBCD complex, RecB has a slow 3'-5' helicase, an exonuclease activity and loads RecA onto ssDNA, RecD has a fast 5'-3' helicase activity, while RecC stimulates the ATPase and processivity of the RecB helicase and contributes to recognition of the Chi site.</text>
</comment>
<keyword evidence="9 10" id="KW-0234">DNA repair</keyword>
<comment type="caution">
    <text evidence="12">The sequence shown here is derived from an EMBL/GenBank/DDBJ whole genome shotgun (WGS) entry which is preliminary data.</text>
</comment>
<proteinExistence type="inferred from homology"/>
<keyword evidence="3 10" id="KW-0227">DNA damage</keyword>
<dbReference type="SUPFAM" id="SSF52540">
    <property type="entry name" value="P-loop containing nucleoside triphosphate hydrolases"/>
    <property type="match status" value="2"/>
</dbReference>
<keyword evidence="8 10" id="KW-0238">DNA-binding</keyword>
<dbReference type="EMBL" id="JBBUTH010000008">
    <property type="protein sequence ID" value="MEK8051976.1"/>
    <property type="molecule type" value="Genomic_DNA"/>
</dbReference>
<comment type="similarity">
    <text evidence="10">Belongs to the RecC family.</text>
</comment>
<keyword evidence="13" id="KW-1185">Reference proteome</keyword>
<dbReference type="NCBIfam" id="TIGR01450">
    <property type="entry name" value="recC"/>
    <property type="match status" value="1"/>
</dbReference>
<keyword evidence="2 10" id="KW-0547">Nucleotide-binding</keyword>
<reference evidence="12 13" key="1">
    <citation type="submission" date="2024-04" db="EMBL/GenBank/DDBJ databases">
        <title>Novel species of the genus Ideonella isolated from streams.</title>
        <authorList>
            <person name="Lu H."/>
        </authorList>
    </citation>
    <scope>NUCLEOTIDE SEQUENCE [LARGE SCALE GENOMIC DNA]</scope>
    <source>
        <strain evidence="12 13">DXS22W</strain>
    </source>
</reference>
<dbReference type="InterPro" id="IPR027417">
    <property type="entry name" value="P-loop_NTPase"/>
</dbReference>
<evidence type="ECO:0000256" key="9">
    <source>
        <dbReference type="ARBA" id="ARBA00023204"/>
    </source>
</evidence>
<evidence type="ECO:0000256" key="10">
    <source>
        <dbReference type="HAMAP-Rule" id="MF_01486"/>
    </source>
</evidence>
<dbReference type="Pfam" id="PF04257">
    <property type="entry name" value="Exonuc_V_gamma"/>
    <property type="match status" value="1"/>
</dbReference>
<dbReference type="HAMAP" id="MF_01486">
    <property type="entry name" value="RecC"/>
    <property type="match status" value="1"/>
</dbReference>
<dbReference type="InterPro" id="IPR013986">
    <property type="entry name" value="DExx_box_DNA_helicase_dom_sf"/>
</dbReference>
<dbReference type="InterPro" id="IPR041500">
    <property type="entry name" value="RecC_C"/>
</dbReference>
<dbReference type="InterPro" id="IPR006697">
    <property type="entry name" value="RecC"/>
</dbReference>
<dbReference type="Gene3D" id="3.40.50.300">
    <property type="entry name" value="P-loop containing nucleotide triphosphate hydrolases"/>
    <property type="match status" value="2"/>
</dbReference>
<feature type="domain" description="RecC C-terminal" evidence="11">
    <location>
        <begin position="879"/>
        <end position="1122"/>
    </location>
</feature>
<organism evidence="12 13">
    <name type="scientific">Pseudaquabacterium inlustre</name>
    <dbReference type="NCBI Taxonomy" id="2984192"/>
    <lineage>
        <taxon>Bacteria</taxon>
        <taxon>Pseudomonadati</taxon>
        <taxon>Pseudomonadota</taxon>
        <taxon>Betaproteobacteria</taxon>
        <taxon>Burkholderiales</taxon>
        <taxon>Sphaerotilaceae</taxon>
        <taxon>Pseudaquabacterium</taxon>
    </lineage>
</organism>
<evidence type="ECO:0000313" key="13">
    <source>
        <dbReference type="Proteomes" id="UP001365405"/>
    </source>
</evidence>
<keyword evidence="5 10" id="KW-0347">Helicase</keyword>
<dbReference type="GO" id="GO:0008854">
    <property type="term" value="F:exodeoxyribonuclease V activity"/>
    <property type="evidence" value="ECO:0007669"/>
    <property type="project" value="UniProtKB-EC"/>
</dbReference>
<keyword evidence="6 10" id="KW-0269">Exonuclease</keyword>
<dbReference type="SUPFAM" id="SSF52980">
    <property type="entry name" value="Restriction endonuclease-like"/>
    <property type="match status" value="1"/>
</dbReference>
<dbReference type="Gene3D" id="1.10.10.160">
    <property type="match status" value="1"/>
</dbReference>
<comment type="function">
    <text evidence="10">A helicase/nuclease that prepares dsDNA breaks (DSB) for recombinational DNA repair. Binds to DSBs and unwinds DNA via a highly rapid and processive ATP-dependent bidirectional helicase activity. Unwinds dsDNA until it encounters a Chi (crossover hotspot instigator) sequence from the 3' direction. Cuts ssDNA a few nucleotides 3' to the Chi site. The properties and activities of the enzyme are changed at Chi. The Chi-altered holoenzyme produces a long 3'-ssDNA overhang and facilitates RecA-binding to the ssDNA for homologous DNA recombination and repair. Holoenzyme degrades any linearized DNA that is unable to undergo homologous recombination. In the holoenzyme this subunit recognizes the wild-type Chi sequence, and when added to isolated RecB increases its ATP-dependent helicase processivity.</text>
</comment>
<dbReference type="PIRSF" id="PIRSF000980">
    <property type="entry name" value="RecC"/>
    <property type="match status" value="1"/>
</dbReference>
<keyword evidence="1 10" id="KW-0540">Nuclease</keyword>
<evidence type="ECO:0000256" key="3">
    <source>
        <dbReference type="ARBA" id="ARBA00022763"/>
    </source>
</evidence>
<keyword evidence="4 10" id="KW-0378">Hydrolase</keyword>
<dbReference type="Proteomes" id="UP001365405">
    <property type="component" value="Unassembled WGS sequence"/>
</dbReference>